<gene>
    <name evidence="2" type="ORF">NN4_82810</name>
</gene>
<dbReference type="InterPro" id="IPR024495">
    <property type="entry name" value="DUF2771"/>
</dbReference>
<protein>
    <recommendedName>
        <fullName evidence="4">DUF2771 domain-containing protein</fullName>
    </recommendedName>
</protein>
<dbReference type="Pfam" id="PF10969">
    <property type="entry name" value="DUF2771"/>
    <property type="match status" value="1"/>
</dbReference>
<evidence type="ECO:0000313" key="3">
    <source>
        <dbReference type="Proteomes" id="UP000321424"/>
    </source>
</evidence>
<keyword evidence="3" id="KW-1185">Reference proteome</keyword>
<sequence>MGQRGGGVKNPRTILALVVAALLVFTVAFVGVLVVLVRNADEHDPVITAYAHGKTVEVEPYVYCSVKMEDCRYGQTVQLDVPPDYPLQLSLPKQIADAPWLAQLVYARPNGDRIDQVINHTNFPEGAMAVTIDSRPEPDLRLVGLELQLPILALDKDTGKEFYLPHAAWSISTAS</sequence>
<name>A0A511MT59_9NOCA</name>
<evidence type="ECO:0008006" key="4">
    <source>
        <dbReference type="Google" id="ProtNLM"/>
    </source>
</evidence>
<feature type="transmembrane region" description="Helical" evidence="1">
    <location>
        <begin position="14"/>
        <end position="37"/>
    </location>
</feature>
<evidence type="ECO:0000313" key="2">
    <source>
        <dbReference type="EMBL" id="GEM43762.1"/>
    </source>
</evidence>
<keyword evidence="1" id="KW-0812">Transmembrane</keyword>
<organism evidence="2 3">
    <name type="scientific">Nocardia ninae NBRC 108245</name>
    <dbReference type="NCBI Taxonomy" id="1210091"/>
    <lineage>
        <taxon>Bacteria</taxon>
        <taxon>Bacillati</taxon>
        <taxon>Actinomycetota</taxon>
        <taxon>Actinomycetes</taxon>
        <taxon>Mycobacteriales</taxon>
        <taxon>Nocardiaceae</taxon>
        <taxon>Nocardia</taxon>
    </lineage>
</organism>
<dbReference type="EMBL" id="BJXA01000113">
    <property type="protein sequence ID" value="GEM43762.1"/>
    <property type="molecule type" value="Genomic_DNA"/>
</dbReference>
<dbReference type="AlphaFoldDB" id="A0A511MT59"/>
<reference evidence="2 3" key="1">
    <citation type="submission" date="2019-07" db="EMBL/GenBank/DDBJ databases">
        <title>Whole genome shotgun sequence of Nocardia ninae NBRC 108245.</title>
        <authorList>
            <person name="Hosoyama A."/>
            <person name="Uohara A."/>
            <person name="Ohji S."/>
            <person name="Ichikawa N."/>
        </authorList>
    </citation>
    <scope>NUCLEOTIDE SEQUENCE [LARGE SCALE GENOMIC DNA]</scope>
    <source>
        <strain evidence="2 3">NBRC 108245</strain>
    </source>
</reference>
<comment type="caution">
    <text evidence="2">The sequence shown here is derived from an EMBL/GenBank/DDBJ whole genome shotgun (WGS) entry which is preliminary data.</text>
</comment>
<accession>A0A511MT59</accession>
<dbReference type="Proteomes" id="UP000321424">
    <property type="component" value="Unassembled WGS sequence"/>
</dbReference>
<keyword evidence="1" id="KW-1133">Transmembrane helix</keyword>
<keyword evidence="1" id="KW-0472">Membrane</keyword>
<evidence type="ECO:0000256" key="1">
    <source>
        <dbReference type="SAM" id="Phobius"/>
    </source>
</evidence>
<proteinExistence type="predicted"/>